<dbReference type="STRING" id="1433126.BN938_3015"/>
<name>A0A060RBV0_9BACT</name>
<gene>
    <name evidence="2" type="ORF">BN938_3015</name>
</gene>
<dbReference type="Gene3D" id="1.10.10.10">
    <property type="entry name" value="Winged helix-like DNA-binding domain superfamily/Winged helix DNA-binding domain"/>
    <property type="match status" value="1"/>
</dbReference>
<evidence type="ECO:0000313" key="2">
    <source>
        <dbReference type="EMBL" id="CDN33077.1"/>
    </source>
</evidence>
<organism evidence="2 3">
    <name type="scientific">Mucinivorans hirudinis</name>
    <dbReference type="NCBI Taxonomy" id="1433126"/>
    <lineage>
        <taxon>Bacteria</taxon>
        <taxon>Pseudomonadati</taxon>
        <taxon>Bacteroidota</taxon>
        <taxon>Bacteroidia</taxon>
        <taxon>Bacteroidales</taxon>
        <taxon>Rikenellaceae</taxon>
        <taxon>Mucinivorans</taxon>
    </lineage>
</organism>
<dbReference type="Proteomes" id="UP000027616">
    <property type="component" value="Chromosome I"/>
</dbReference>
<dbReference type="Gene3D" id="3.30.420.40">
    <property type="match status" value="2"/>
</dbReference>
<dbReference type="HOGENOM" id="CLU_036604_13_1_10"/>
<comment type="similarity">
    <text evidence="1">Belongs to the ROK (NagC/XylR) family.</text>
</comment>
<sequence>MNKNSLFSVKYDEGLSGVMYKSFLLKRRIMLCLATYGDLPTAELARHLNVSAPTVAKLIQELVGDGYLCDMGKIETAGGRRPSTFGLVANAGHFLGVDLRDDSVNLGLIDLNKNIVSISKNNPFTVEERPETLENLCSMIDDYIASLHFDKSQILGMGLILRGRVDSSTGHSYNHFKFDSRPLAQTMTQMTGIETIIENDTRAMAYAEYTHSDTENIKNALFINMTRGVGVGIVIDGKLYYGKSGFAGEFGHIPFFDNEMICHCGKKGCLETEASGAALEQKFTQSLSRGASSILSDKFRRGEKIHLVDIIEAARKDDVLSIDLITVIGEKLGRGIGVLINLFNPELVVVGGIMAEVGDYLMLPIKTALNKYSLSLVNKDSTLRLSTLGDLAGVIGAAQLTRNRILEIM</sequence>
<dbReference type="InterPro" id="IPR000600">
    <property type="entry name" value="ROK"/>
</dbReference>
<dbReference type="AlphaFoldDB" id="A0A060RBV0"/>
<dbReference type="InterPro" id="IPR036390">
    <property type="entry name" value="WH_DNA-bd_sf"/>
</dbReference>
<evidence type="ECO:0000313" key="3">
    <source>
        <dbReference type="Proteomes" id="UP000027616"/>
    </source>
</evidence>
<dbReference type="SUPFAM" id="SSF46785">
    <property type="entry name" value="Winged helix' DNA-binding domain"/>
    <property type="match status" value="1"/>
</dbReference>
<dbReference type="PANTHER" id="PTHR18964">
    <property type="entry name" value="ROK (REPRESSOR, ORF, KINASE) FAMILY"/>
    <property type="match status" value="1"/>
</dbReference>
<dbReference type="Pfam" id="PF13412">
    <property type="entry name" value="HTH_24"/>
    <property type="match status" value="1"/>
</dbReference>
<dbReference type="SUPFAM" id="SSF53067">
    <property type="entry name" value="Actin-like ATPase domain"/>
    <property type="match status" value="2"/>
</dbReference>
<dbReference type="InterPro" id="IPR036388">
    <property type="entry name" value="WH-like_DNA-bd_sf"/>
</dbReference>
<accession>A0A060RBV0</accession>
<reference evidence="2 3" key="1">
    <citation type="journal article" date="2015" name="Genome Announc.">
        <title>Complete Genome Sequence of the Novel Leech Symbiont Mucinivorans hirudinis M3T.</title>
        <authorList>
            <person name="Nelson M.C."/>
            <person name="Bomar L."/>
            <person name="Graf J."/>
        </authorList>
    </citation>
    <scope>NUCLEOTIDE SEQUENCE [LARGE SCALE GENOMIC DNA]</scope>
    <source>
        <strain evidence="3">M3</strain>
    </source>
</reference>
<evidence type="ECO:0000256" key="1">
    <source>
        <dbReference type="ARBA" id="ARBA00006479"/>
    </source>
</evidence>
<dbReference type="KEGG" id="rbc:BN938_3015"/>
<protein>
    <submittedName>
        <fullName evidence="2">Mlc</fullName>
    </submittedName>
</protein>
<dbReference type="eggNOG" id="COG1940">
    <property type="taxonomic scope" value="Bacteria"/>
</dbReference>
<dbReference type="InterPro" id="IPR049874">
    <property type="entry name" value="ROK_cs"/>
</dbReference>
<dbReference type="OrthoDB" id="9810372at2"/>
<dbReference type="EMBL" id="HG934468">
    <property type="protein sequence ID" value="CDN33077.1"/>
    <property type="molecule type" value="Genomic_DNA"/>
</dbReference>
<dbReference type="InterPro" id="IPR043129">
    <property type="entry name" value="ATPase_NBD"/>
</dbReference>
<keyword evidence="3" id="KW-1185">Reference proteome</keyword>
<dbReference type="PROSITE" id="PS01125">
    <property type="entry name" value="ROK"/>
    <property type="match status" value="1"/>
</dbReference>
<dbReference type="Pfam" id="PF00480">
    <property type="entry name" value="ROK"/>
    <property type="match status" value="1"/>
</dbReference>
<dbReference type="PANTHER" id="PTHR18964:SF149">
    <property type="entry name" value="BIFUNCTIONAL UDP-N-ACETYLGLUCOSAMINE 2-EPIMERASE_N-ACETYLMANNOSAMINE KINASE"/>
    <property type="match status" value="1"/>
</dbReference>
<proteinExistence type="inferred from homology"/>